<evidence type="ECO:0000313" key="7">
    <source>
        <dbReference type="EMBL" id="ATA20735.1"/>
    </source>
</evidence>
<organism evidence="7 8">
    <name type="scientific">Gibbsiella quercinecans</name>
    <dbReference type="NCBI Taxonomy" id="929813"/>
    <lineage>
        <taxon>Bacteria</taxon>
        <taxon>Pseudomonadati</taxon>
        <taxon>Pseudomonadota</taxon>
        <taxon>Gammaproteobacteria</taxon>
        <taxon>Enterobacterales</taxon>
        <taxon>Yersiniaceae</taxon>
        <taxon>Gibbsiella</taxon>
    </lineage>
</organism>
<keyword evidence="8" id="KW-1185">Reference proteome</keyword>
<dbReference type="Proteomes" id="UP000217182">
    <property type="component" value="Chromosome"/>
</dbReference>
<keyword evidence="3" id="KW-0813">Transport</keyword>
<proteinExistence type="inferred from homology"/>
<dbReference type="EMBL" id="CP014136">
    <property type="protein sequence ID" value="ATA20735.1"/>
    <property type="molecule type" value="Genomic_DNA"/>
</dbReference>
<dbReference type="SUPFAM" id="SSF53807">
    <property type="entry name" value="Helical backbone' metal receptor"/>
    <property type="match status" value="1"/>
</dbReference>
<dbReference type="InterPro" id="IPR051313">
    <property type="entry name" value="Bact_iron-sidero_bind"/>
</dbReference>
<keyword evidence="5" id="KW-0732">Signal</keyword>
<dbReference type="PROSITE" id="PS50983">
    <property type="entry name" value="FE_B12_PBP"/>
    <property type="match status" value="1"/>
</dbReference>
<dbReference type="RefSeq" id="WP_095847320.1">
    <property type="nucleotide sequence ID" value="NZ_CP014136.1"/>
</dbReference>
<accession>A0A250B3T3</accession>
<dbReference type="GO" id="GO:0030288">
    <property type="term" value="C:outer membrane-bounded periplasmic space"/>
    <property type="evidence" value="ECO:0007669"/>
    <property type="project" value="TreeGrafter"/>
</dbReference>
<reference evidence="7 8" key="1">
    <citation type="submission" date="2016-01" db="EMBL/GenBank/DDBJ databases">
        <authorList>
            <person name="Oliw E.H."/>
        </authorList>
    </citation>
    <scope>NUCLEOTIDE SEQUENCE [LARGE SCALE GENOMIC DNA]</scope>
    <source>
        <strain evidence="7 8">FRB97</strain>
    </source>
</reference>
<evidence type="ECO:0000256" key="3">
    <source>
        <dbReference type="ARBA" id="ARBA00022448"/>
    </source>
</evidence>
<gene>
    <name evidence="7" type="ORF">AWC35_16060</name>
</gene>
<dbReference type="OrthoDB" id="6160519at2"/>
<evidence type="ECO:0000259" key="6">
    <source>
        <dbReference type="PROSITE" id="PS50983"/>
    </source>
</evidence>
<evidence type="ECO:0000256" key="5">
    <source>
        <dbReference type="ARBA" id="ARBA00022729"/>
    </source>
</evidence>
<dbReference type="Gene3D" id="3.40.50.1980">
    <property type="entry name" value="Nitrogenase molybdenum iron protein domain"/>
    <property type="match status" value="2"/>
</dbReference>
<dbReference type="CDD" id="cd01146">
    <property type="entry name" value="FhuD"/>
    <property type="match status" value="1"/>
</dbReference>
<evidence type="ECO:0000256" key="1">
    <source>
        <dbReference type="ARBA" id="ARBA00004196"/>
    </source>
</evidence>
<dbReference type="PRINTS" id="PR01715">
    <property type="entry name" value="FERRIBNDNGPP"/>
</dbReference>
<dbReference type="GO" id="GO:1901678">
    <property type="term" value="P:iron coordination entity transport"/>
    <property type="evidence" value="ECO:0007669"/>
    <property type="project" value="UniProtKB-ARBA"/>
</dbReference>
<feature type="domain" description="Fe/B12 periplasmic-binding" evidence="6">
    <location>
        <begin position="38"/>
        <end position="298"/>
    </location>
</feature>
<evidence type="ECO:0000313" key="8">
    <source>
        <dbReference type="Proteomes" id="UP000217182"/>
    </source>
</evidence>
<keyword evidence="4" id="KW-0408">Iron</keyword>
<comment type="subcellular location">
    <subcellularLocation>
        <location evidence="1">Cell envelope</location>
    </subcellularLocation>
</comment>
<sequence>MADYPQDPLRRRLLAALALSPLFYSLPGRSNSAPELARIVALEWLPVELLFALGVMPMAVADIPNYNRWVASPRLPAAVVNVGMRTEPNLELLQQLRPSLLLLSQGYGPAPQALRPIAPSMAFGFNDGSGKPLTVGMHSLRELAQRLGLEAKAEQHLAQFHAFVQGARQRLQAYTEQPLLLFSLLDTRHALIMGQNSLFQEVMDRLGIRNAWQGETNFWGTSVVGIERLAEVKQARAIYLDHHNPAMFTRVSATPLWQALPFVRQNQLRQAPAVWFYGATLSAMRFCRLLQQVQEHRQ</sequence>
<dbReference type="Pfam" id="PF01497">
    <property type="entry name" value="Peripla_BP_2"/>
    <property type="match status" value="1"/>
</dbReference>
<dbReference type="NCBIfam" id="NF007864">
    <property type="entry name" value="PRK10576.1"/>
    <property type="match status" value="1"/>
</dbReference>
<dbReference type="KEGG" id="gqu:AWC35_16060"/>
<comment type="similarity">
    <text evidence="2">Belongs to the bacterial solute-binding protein 8 family.</text>
</comment>
<dbReference type="PANTHER" id="PTHR30532:SF1">
    <property type="entry name" value="IRON(3+)-HYDROXAMATE-BINDING PROTEIN FHUD"/>
    <property type="match status" value="1"/>
</dbReference>
<name>A0A250B3T3_9GAMM</name>
<evidence type="ECO:0000256" key="2">
    <source>
        <dbReference type="ARBA" id="ARBA00008814"/>
    </source>
</evidence>
<dbReference type="InterPro" id="IPR002491">
    <property type="entry name" value="ABC_transptr_periplasmic_BD"/>
</dbReference>
<protein>
    <submittedName>
        <fullName evidence="7">Iron-hydroxamate transporter substrate-binding subunit</fullName>
    </submittedName>
</protein>
<keyword evidence="4" id="KW-0406">Ion transport</keyword>
<evidence type="ECO:0000256" key="4">
    <source>
        <dbReference type="ARBA" id="ARBA00022496"/>
    </source>
</evidence>
<dbReference type="AlphaFoldDB" id="A0A250B3T3"/>
<dbReference type="PANTHER" id="PTHR30532">
    <property type="entry name" value="IRON III DICITRATE-BINDING PERIPLASMIC PROTEIN"/>
    <property type="match status" value="1"/>
</dbReference>
<keyword evidence="4" id="KW-0410">Iron transport</keyword>